<feature type="region of interest" description="Disordered" evidence="1">
    <location>
        <begin position="1"/>
        <end position="35"/>
    </location>
</feature>
<evidence type="ECO:0000313" key="2">
    <source>
        <dbReference type="EMBL" id="KAF5353046.1"/>
    </source>
</evidence>
<dbReference type="OrthoDB" id="10560916at2759"/>
<accession>A0A8H5D3R0</accession>
<name>A0A8H5D3R0_9AGAR</name>
<evidence type="ECO:0000313" key="3">
    <source>
        <dbReference type="Proteomes" id="UP000559256"/>
    </source>
</evidence>
<evidence type="ECO:0000256" key="1">
    <source>
        <dbReference type="SAM" id="MobiDB-lite"/>
    </source>
</evidence>
<gene>
    <name evidence="2" type="ORF">D9758_008796</name>
</gene>
<feature type="compositionally biased region" description="Polar residues" evidence="1">
    <location>
        <begin position="22"/>
        <end position="33"/>
    </location>
</feature>
<reference evidence="2 3" key="1">
    <citation type="journal article" date="2020" name="ISME J.">
        <title>Uncovering the hidden diversity of litter-decomposition mechanisms in mushroom-forming fungi.</title>
        <authorList>
            <person name="Floudas D."/>
            <person name="Bentzer J."/>
            <person name="Ahren D."/>
            <person name="Johansson T."/>
            <person name="Persson P."/>
            <person name="Tunlid A."/>
        </authorList>
    </citation>
    <scope>NUCLEOTIDE SEQUENCE [LARGE SCALE GENOMIC DNA]</scope>
    <source>
        <strain evidence="2 3">CBS 291.85</strain>
    </source>
</reference>
<keyword evidence="3" id="KW-1185">Reference proteome</keyword>
<sequence length="149" mass="16398">MSLLLPKKEAKATTTTTSTSTPSAFSEPMTQEPESLDAQQVYEVSVGSHLTGVGDKLAGATKEIKDHRVRRDIEAAANYARSAARHMSDASSTNKGIMKNYHKLLAKYDVSRAKSHLKSTQPQVANLFDSDQLLKEIDDSMKNFVSKRI</sequence>
<dbReference type="AlphaFoldDB" id="A0A8H5D3R0"/>
<dbReference type="Proteomes" id="UP000559256">
    <property type="component" value="Unassembled WGS sequence"/>
</dbReference>
<organism evidence="2 3">
    <name type="scientific">Tetrapyrgos nigripes</name>
    <dbReference type="NCBI Taxonomy" id="182062"/>
    <lineage>
        <taxon>Eukaryota</taxon>
        <taxon>Fungi</taxon>
        <taxon>Dikarya</taxon>
        <taxon>Basidiomycota</taxon>
        <taxon>Agaricomycotina</taxon>
        <taxon>Agaricomycetes</taxon>
        <taxon>Agaricomycetidae</taxon>
        <taxon>Agaricales</taxon>
        <taxon>Marasmiineae</taxon>
        <taxon>Marasmiaceae</taxon>
        <taxon>Tetrapyrgos</taxon>
    </lineage>
</organism>
<protein>
    <submittedName>
        <fullName evidence="2">Uncharacterized protein</fullName>
    </submittedName>
</protein>
<comment type="caution">
    <text evidence="2">The sequence shown here is derived from an EMBL/GenBank/DDBJ whole genome shotgun (WGS) entry which is preliminary data.</text>
</comment>
<dbReference type="EMBL" id="JAACJM010000064">
    <property type="protein sequence ID" value="KAF5353046.1"/>
    <property type="molecule type" value="Genomic_DNA"/>
</dbReference>
<proteinExistence type="predicted"/>
<feature type="compositionally biased region" description="Basic and acidic residues" evidence="1">
    <location>
        <begin position="1"/>
        <end position="11"/>
    </location>
</feature>